<evidence type="ECO:0000313" key="3">
    <source>
        <dbReference type="Proteomes" id="UP000509478"/>
    </source>
</evidence>
<dbReference type="PANTHER" id="PTHR43228">
    <property type="entry name" value="TWO-COMPONENT RESPONSE REGULATOR"/>
    <property type="match status" value="1"/>
</dbReference>
<dbReference type="Pfam" id="PF00072">
    <property type="entry name" value="Response_reg"/>
    <property type="match status" value="1"/>
</dbReference>
<proteinExistence type="predicted"/>
<accession>A0A7D5M4X1</accession>
<sequence>MSVKTMNPLRFSKILIVDDSAFMRTFVKRTLKEAQIGSRYYEANDGKEAISKYVAFRPDVTIMDIVMPNVDGVKATMAIKQYDPNARIIVISSKDNKETVQDVVEKGGARDYLLKPCDSSAIVMAVSKQIVVSRHKKKQ</sequence>
<dbReference type="InterPro" id="IPR001789">
    <property type="entry name" value="Sig_transdc_resp-reg_receiver"/>
</dbReference>
<dbReference type="InterPro" id="IPR052048">
    <property type="entry name" value="ST_Response_Regulator"/>
</dbReference>
<dbReference type="InterPro" id="IPR011006">
    <property type="entry name" value="CheY-like_superfamily"/>
</dbReference>
<feature type="domain" description="Response regulatory" evidence="1">
    <location>
        <begin position="13"/>
        <end position="130"/>
    </location>
</feature>
<dbReference type="Gene3D" id="3.40.50.2300">
    <property type="match status" value="1"/>
</dbReference>
<evidence type="ECO:0000259" key="1">
    <source>
        <dbReference type="PROSITE" id="PS50110"/>
    </source>
</evidence>
<name>A0A7D5M4X1_9ARCH</name>
<reference evidence="2 3" key="1">
    <citation type="submission" date="2018-02" db="EMBL/GenBank/DDBJ databases">
        <title>Complete genome of Nitrosopumilus ureaphilus PS0.</title>
        <authorList>
            <person name="Qin W."/>
            <person name="Zheng Y."/>
            <person name="Stahl D.A."/>
        </authorList>
    </citation>
    <scope>NUCLEOTIDE SEQUENCE [LARGE SCALE GENOMIC DNA]</scope>
    <source>
        <strain evidence="2 3">PS0</strain>
    </source>
</reference>
<dbReference type="Proteomes" id="UP000509478">
    <property type="component" value="Chromosome"/>
</dbReference>
<dbReference type="EMBL" id="CP026995">
    <property type="protein sequence ID" value="QLH06455.1"/>
    <property type="molecule type" value="Genomic_DNA"/>
</dbReference>
<gene>
    <name evidence="2" type="ORF">C5F50_04730</name>
</gene>
<dbReference type="KEGG" id="nue:C5F50_04730"/>
<dbReference type="PANTHER" id="PTHR43228:SF1">
    <property type="entry name" value="TWO-COMPONENT RESPONSE REGULATOR ARR22"/>
    <property type="match status" value="1"/>
</dbReference>
<organism evidence="2 3">
    <name type="scientific">Nitrosopumilus ureiphilus</name>
    <dbReference type="NCBI Taxonomy" id="1470067"/>
    <lineage>
        <taxon>Archaea</taxon>
        <taxon>Nitrososphaerota</taxon>
        <taxon>Nitrososphaeria</taxon>
        <taxon>Nitrosopumilales</taxon>
        <taxon>Nitrosopumilaceae</taxon>
        <taxon>Nitrosopumilus</taxon>
    </lineage>
</organism>
<keyword evidence="3" id="KW-1185">Reference proteome</keyword>
<protein>
    <submittedName>
        <fullName evidence="2">Two-component system response regulator</fullName>
    </submittedName>
</protein>
<evidence type="ECO:0000313" key="2">
    <source>
        <dbReference type="EMBL" id="QLH06455.1"/>
    </source>
</evidence>
<dbReference type="PROSITE" id="PS50110">
    <property type="entry name" value="RESPONSE_REGULATORY"/>
    <property type="match status" value="1"/>
</dbReference>
<dbReference type="SUPFAM" id="SSF52172">
    <property type="entry name" value="CheY-like"/>
    <property type="match status" value="1"/>
</dbReference>
<dbReference type="SMART" id="SM00448">
    <property type="entry name" value="REC"/>
    <property type="match status" value="1"/>
</dbReference>
<dbReference type="GO" id="GO:0000160">
    <property type="term" value="P:phosphorelay signal transduction system"/>
    <property type="evidence" value="ECO:0007669"/>
    <property type="project" value="InterPro"/>
</dbReference>
<dbReference type="AlphaFoldDB" id="A0A7D5M4X1"/>